<sequence>MKSLLILALVLIASTSFAGEKKKTAKDAPTSQSLQEKWDADSSLLKLDCSDSMCVYGVKGSAQIVDADSNIRSAWVAFLYTDEGRKALTGPLKGSYYSKEKWNINCNEATMNVSSVHYYDAKGSPVSSYGNDEQWSDIVPGSFGETVAAIVCTLEDDGSGEDAPSQDVPGESPAQEGTPL</sequence>
<proteinExistence type="predicted"/>
<gene>
    <name evidence="4" type="ORF">GMPD_30430</name>
    <name evidence="5" type="ORF">M1B72_05850</name>
</gene>
<dbReference type="Proteomes" id="UP000831485">
    <property type="component" value="Chromosome"/>
</dbReference>
<feature type="chain" id="PRO_5028421123" description="Surface-adhesin protein E-like domain-containing protein" evidence="2">
    <location>
        <begin position="19"/>
        <end position="180"/>
    </location>
</feature>
<dbReference type="Pfam" id="PF16747">
    <property type="entry name" value="Adhesin_E"/>
    <property type="match status" value="1"/>
</dbReference>
<reference evidence="5" key="3">
    <citation type="submission" date="2022-04" db="EMBL/GenBank/DDBJ databases">
        <authorList>
            <person name="Liu G."/>
        </authorList>
    </citation>
    <scope>NUCLEOTIDE SEQUENCE</scope>
    <source>
        <strain evidence="5">RG22</strain>
    </source>
</reference>
<dbReference type="AlphaFoldDB" id="A0A6V8MZ85"/>
<accession>A0A6V8MZ85</accession>
<feature type="region of interest" description="Disordered" evidence="1">
    <location>
        <begin position="155"/>
        <end position="180"/>
    </location>
</feature>
<protein>
    <recommendedName>
        <fullName evidence="3">Surface-adhesin protein E-like domain-containing protein</fullName>
    </recommendedName>
</protein>
<feature type="signal peptide" evidence="2">
    <location>
        <begin position="1"/>
        <end position="18"/>
    </location>
</feature>
<keyword evidence="7" id="KW-1185">Reference proteome</keyword>
<feature type="domain" description="Surface-adhesin protein E-like" evidence="3">
    <location>
        <begin position="66"/>
        <end position="153"/>
    </location>
</feature>
<evidence type="ECO:0000313" key="6">
    <source>
        <dbReference type="Proteomes" id="UP000568888"/>
    </source>
</evidence>
<dbReference type="RefSeq" id="WP_183348893.1">
    <property type="nucleotide sequence ID" value="NZ_BLXY01000007.1"/>
</dbReference>
<organism evidence="4 6">
    <name type="scientific">Geomonas paludis</name>
    <dbReference type="NCBI Taxonomy" id="2740185"/>
    <lineage>
        <taxon>Bacteria</taxon>
        <taxon>Pseudomonadati</taxon>
        <taxon>Thermodesulfobacteriota</taxon>
        <taxon>Desulfuromonadia</taxon>
        <taxon>Geobacterales</taxon>
        <taxon>Geobacteraceae</taxon>
        <taxon>Geomonas</taxon>
    </lineage>
</organism>
<evidence type="ECO:0000256" key="1">
    <source>
        <dbReference type="SAM" id="MobiDB-lite"/>
    </source>
</evidence>
<dbReference type="EMBL" id="CP096574">
    <property type="protein sequence ID" value="UPU37230.1"/>
    <property type="molecule type" value="Genomic_DNA"/>
</dbReference>
<name>A0A6V8MZ85_9BACT</name>
<dbReference type="Proteomes" id="UP000568888">
    <property type="component" value="Unassembled WGS sequence"/>
</dbReference>
<reference evidence="6" key="1">
    <citation type="submission" date="2020-06" db="EMBL/GenBank/DDBJ databases">
        <title>Draft genomic sequecing of Geomonas sp. Red736.</title>
        <authorList>
            <person name="Itoh H."/>
            <person name="Xu Z.X."/>
            <person name="Ushijima N."/>
            <person name="Masuda Y."/>
            <person name="Shiratori Y."/>
            <person name="Senoo K."/>
        </authorList>
    </citation>
    <scope>NUCLEOTIDE SEQUENCE [LARGE SCALE GENOMIC DNA]</scope>
    <source>
        <strain evidence="6">Red736</strain>
    </source>
</reference>
<evidence type="ECO:0000313" key="5">
    <source>
        <dbReference type="EMBL" id="UPU37230.1"/>
    </source>
</evidence>
<keyword evidence="2" id="KW-0732">Signal</keyword>
<evidence type="ECO:0000256" key="2">
    <source>
        <dbReference type="SAM" id="SignalP"/>
    </source>
</evidence>
<dbReference type="EMBL" id="BLXY01000007">
    <property type="protein sequence ID" value="GFO65124.1"/>
    <property type="molecule type" value="Genomic_DNA"/>
</dbReference>
<dbReference type="InterPro" id="IPR031939">
    <property type="entry name" value="Adhesin_E-like"/>
</dbReference>
<evidence type="ECO:0000313" key="7">
    <source>
        <dbReference type="Proteomes" id="UP000831485"/>
    </source>
</evidence>
<evidence type="ECO:0000259" key="3">
    <source>
        <dbReference type="Pfam" id="PF16747"/>
    </source>
</evidence>
<reference evidence="4" key="2">
    <citation type="journal article" date="2021" name="Int. J. Syst. Evol. Microbiol.">
        <title>Geomonas silvestris sp. nov., Geomonas paludis sp. nov. and Geomonas limicola sp. nov., isolated from terrestrial environments, and emended description of the genus Geomonas.</title>
        <authorList>
            <person name="Itoh H."/>
            <person name="Xu Z."/>
            <person name="Masuda Y."/>
            <person name="Ushijima N."/>
            <person name="Hayakawa C."/>
            <person name="Shiratori Y."/>
            <person name="Senoo K."/>
        </authorList>
    </citation>
    <scope>NUCLEOTIDE SEQUENCE</scope>
    <source>
        <strain evidence="4">Red736</strain>
    </source>
</reference>
<evidence type="ECO:0000313" key="4">
    <source>
        <dbReference type="EMBL" id="GFO65124.1"/>
    </source>
</evidence>